<evidence type="ECO:0000313" key="5">
    <source>
        <dbReference type="Proteomes" id="UP000658997"/>
    </source>
</evidence>
<comment type="catalytic activity">
    <reaction evidence="2">
        <text>a (3E)-enoyl-CoA = a 4-saturated (2E)-enoyl-CoA</text>
        <dbReference type="Rhea" id="RHEA:45228"/>
        <dbReference type="ChEBI" id="CHEBI:58521"/>
        <dbReference type="ChEBI" id="CHEBI:85097"/>
        <dbReference type="EC" id="5.3.3.8"/>
    </reaction>
</comment>
<dbReference type="GO" id="GO:0006635">
    <property type="term" value="P:fatty acid beta-oxidation"/>
    <property type="evidence" value="ECO:0007669"/>
    <property type="project" value="TreeGrafter"/>
</dbReference>
<dbReference type="GO" id="GO:0004165">
    <property type="term" value="F:delta(3)-delta(2)-enoyl-CoA isomerase activity"/>
    <property type="evidence" value="ECO:0007669"/>
    <property type="project" value="UniProtKB-EC"/>
</dbReference>
<keyword evidence="3" id="KW-0443">Lipid metabolism</keyword>
<evidence type="ECO:0000256" key="3">
    <source>
        <dbReference type="ARBA" id="ARBA00023098"/>
    </source>
</evidence>
<sequence>MQLSHPSLSHPSSFLPSINIYIWMFRSILSPLRTITSFSSSTTTAIFNTHTFLTHKPLRNFSTKPWFSDIFDISKVPRYKPCTLSPTMQSYTKHFPSESEPLVSLSFNGESRIFILTMLGNETPDNRLTHKFIGEALLPAIAHVEHQWDEMLSSGQSDQGAALVTTAGMSDSAKIFSNGLDLEKAIADPLFFDTHLNKLCEKLLTLPIPAIAAVNGHAFAAGFGLACAHDYRIMNAKRGYMCMNEIDFGAPLPHGLQMTIASKISDQKTMRKVVLEGHRFSAEEAFQAGFVDGLADSPKETLEKALQLAEKLKGKAKMNAWGTNKEVIYANAVKAVRMKHDEATRLLYAPRAKM</sequence>
<evidence type="ECO:0000256" key="1">
    <source>
        <dbReference type="ARBA" id="ARBA00000452"/>
    </source>
</evidence>
<comment type="catalytic activity">
    <reaction evidence="1">
        <text>a (3Z)-enoyl-CoA = a 4-saturated (2E)-enoyl-CoA</text>
        <dbReference type="Rhea" id="RHEA:45900"/>
        <dbReference type="ChEBI" id="CHEBI:85097"/>
        <dbReference type="ChEBI" id="CHEBI:85489"/>
        <dbReference type="EC" id="5.3.3.8"/>
    </reaction>
</comment>
<dbReference type="GO" id="GO:0005777">
    <property type="term" value="C:peroxisome"/>
    <property type="evidence" value="ECO:0007669"/>
    <property type="project" value="TreeGrafter"/>
</dbReference>
<dbReference type="CDD" id="cd06558">
    <property type="entry name" value="crotonase-like"/>
    <property type="match status" value="1"/>
</dbReference>
<name>A0A8H8QN76_9BASI</name>
<dbReference type="InterPro" id="IPR029045">
    <property type="entry name" value="ClpP/crotonase-like_dom_sf"/>
</dbReference>
<protein>
    <recommendedName>
        <fullName evidence="6">Enoyl-CoA hydratase</fullName>
    </recommendedName>
</protein>
<dbReference type="Pfam" id="PF00378">
    <property type="entry name" value="ECH_1"/>
    <property type="match status" value="1"/>
</dbReference>
<accession>A0A8H8QN76</accession>
<dbReference type="InterPro" id="IPR001753">
    <property type="entry name" value="Enoyl-CoA_hydra/iso"/>
</dbReference>
<reference evidence="4" key="1">
    <citation type="submission" date="2018-08" db="EMBL/GenBank/DDBJ databases">
        <authorList>
            <person name="Guldener U."/>
        </authorList>
    </citation>
    <scope>NUCLEOTIDE SEQUENCE</scope>
    <source>
        <strain evidence="4">UB2</strain>
    </source>
</reference>
<dbReference type="Proteomes" id="UP000658997">
    <property type="component" value="Unassembled WGS sequence"/>
</dbReference>
<dbReference type="SUPFAM" id="SSF52096">
    <property type="entry name" value="ClpP/crotonase"/>
    <property type="match status" value="1"/>
</dbReference>
<evidence type="ECO:0008006" key="6">
    <source>
        <dbReference type="Google" id="ProtNLM"/>
    </source>
</evidence>
<dbReference type="PANTHER" id="PTHR11941:SF75">
    <property type="entry name" value="ENOYL-COA HYDRATASE_ISOMERASE FAMILY PROTEIN"/>
    <property type="match status" value="1"/>
</dbReference>
<dbReference type="AlphaFoldDB" id="A0A8H8QN76"/>
<evidence type="ECO:0000256" key="2">
    <source>
        <dbReference type="ARBA" id="ARBA00000765"/>
    </source>
</evidence>
<dbReference type="Gene3D" id="3.90.226.10">
    <property type="entry name" value="2-enoyl-CoA Hydratase, Chain A, domain 1"/>
    <property type="match status" value="1"/>
</dbReference>
<organism evidence="4 5">
    <name type="scientific">Ustilago bromivora</name>
    <dbReference type="NCBI Taxonomy" id="307758"/>
    <lineage>
        <taxon>Eukaryota</taxon>
        <taxon>Fungi</taxon>
        <taxon>Dikarya</taxon>
        <taxon>Basidiomycota</taxon>
        <taxon>Ustilaginomycotina</taxon>
        <taxon>Ustilaginomycetes</taxon>
        <taxon>Ustilaginales</taxon>
        <taxon>Ustilaginaceae</taxon>
        <taxon>Ustilago</taxon>
    </lineage>
</organism>
<evidence type="ECO:0000313" key="4">
    <source>
        <dbReference type="EMBL" id="SYW79431.1"/>
    </source>
</evidence>
<gene>
    <name evidence="4" type="ORF">UBRO2_03115</name>
</gene>
<dbReference type="PANTHER" id="PTHR11941">
    <property type="entry name" value="ENOYL-COA HYDRATASE-RELATED"/>
    <property type="match status" value="1"/>
</dbReference>
<dbReference type="FunFam" id="3.90.226.10:FF:000049">
    <property type="entry name" value="Enoyl-CoA delta isomerase 3"/>
    <property type="match status" value="1"/>
</dbReference>
<dbReference type="EMBL" id="ULHB01000055">
    <property type="protein sequence ID" value="SYW79431.1"/>
    <property type="molecule type" value="Genomic_DNA"/>
</dbReference>
<proteinExistence type="predicted"/>
<comment type="caution">
    <text evidence="4">The sequence shown here is derived from an EMBL/GenBank/DDBJ whole genome shotgun (WGS) entry which is preliminary data.</text>
</comment>
<keyword evidence="5" id="KW-1185">Reference proteome</keyword>